<dbReference type="GO" id="GO:0043565">
    <property type="term" value="F:sequence-specific DNA binding"/>
    <property type="evidence" value="ECO:0007669"/>
    <property type="project" value="InterPro"/>
</dbReference>
<evidence type="ECO:0000313" key="6">
    <source>
        <dbReference type="Proteomes" id="UP000233435"/>
    </source>
</evidence>
<gene>
    <name evidence="5" type="ORF">CSW08_12865</name>
</gene>
<sequence>MLLKLEEILAIFPERLRSKSRTYFKSFHINRIKDFAPFVSHKRPPYRKRVTDFMLVTKGNSVRTKGLNQYELKPNTVFFIPAFQIRTTEFNSDDLDGYFCHFDDTIFDNKLFPQESFKNFSFLQYLGNPLINIPESEMMYITHLMEQLIVEYQNESIDDFKVISSILMALFYKLGSYDNEVYPKLKNKASILTQRYKNELMKHIYDLHFVADYADLLGVSQNYLNLCVKKTIGKTALTLLTDMQLIEAKSLLRQSEMNISEIGFALADKNPSDFSRFFKAKTGFTPREFRNNADF</sequence>
<protein>
    <submittedName>
        <fullName evidence="5">AraC family transcriptional regulator</fullName>
    </submittedName>
</protein>
<dbReference type="PROSITE" id="PS01124">
    <property type="entry name" value="HTH_ARAC_FAMILY_2"/>
    <property type="match status" value="1"/>
</dbReference>
<reference evidence="5 6" key="1">
    <citation type="submission" date="2017-12" db="EMBL/GenBank/DDBJ databases">
        <title>Confluentibacter flavum sp. nov., isolated from the saline lake.</title>
        <authorList>
            <person name="Yu L."/>
        </authorList>
    </citation>
    <scope>NUCLEOTIDE SEQUENCE [LARGE SCALE GENOMIC DNA]</scope>
    <source>
        <strain evidence="5 6">3B</strain>
    </source>
</reference>
<accession>A0A2N3HHU1</accession>
<keyword evidence="3" id="KW-0804">Transcription</keyword>
<evidence type="ECO:0000256" key="2">
    <source>
        <dbReference type="ARBA" id="ARBA00023125"/>
    </source>
</evidence>
<dbReference type="PANTHER" id="PTHR43280:SF32">
    <property type="entry name" value="TRANSCRIPTIONAL REGULATORY PROTEIN"/>
    <property type="match status" value="1"/>
</dbReference>
<evidence type="ECO:0000313" key="5">
    <source>
        <dbReference type="EMBL" id="PKQ44537.1"/>
    </source>
</evidence>
<comment type="caution">
    <text evidence="5">The sequence shown here is derived from an EMBL/GenBank/DDBJ whole genome shotgun (WGS) entry which is preliminary data.</text>
</comment>
<dbReference type="InterPro" id="IPR009057">
    <property type="entry name" value="Homeodomain-like_sf"/>
</dbReference>
<keyword evidence="2" id="KW-0238">DNA-binding</keyword>
<keyword evidence="1" id="KW-0805">Transcription regulation</keyword>
<dbReference type="Gene3D" id="1.10.10.60">
    <property type="entry name" value="Homeodomain-like"/>
    <property type="match status" value="1"/>
</dbReference>
<proteinExistence type="predicted"/>
<evidence type="ECO:0000256" key="1">
    <source>
        <dbReference type="ARBA" id="ARBA00023015"/>
    </source>
</evidence>
<feature type="domain" description="HTH araC/xylS-type" evidence="4">
    <location>
        <begin position="194"/>
        <end position="292"/>
    </location>
</feature>
<dbReference type="InterPro" id="IPR018060">
    <property type="entry name" value="HTH_AraC"/>
</dbReference>
<dbReference type="SUPFAM" id="SSF51215">
    <property type="entry name" value="Regulatory protein AraC"/>
    <property type="match status" value="1"/>
</dbReference>
<dbReference type="SUPFAM" id="SSF46689">
    <property type="entry name" value="Homeodomain-like"/>
    <property type="match status" value="1"/>
</dbReference>
<name>A0A2N3HHU1_9FLAO</name>
<dbReference type="AlphaFoldDB" id="A0A2N3HHU1"/>
<dbReference type="SMART" id="SM00342">
    <property type="entry name" value="HTH_ARAC"/>
    <property type="match status" value="1"/>
</dbReference>
<dbReference type="EMBL" id="PJEO01000049">
    <property type="protein sequence ID" value="PKQ44537.1"/>
    <property type="molecule type" value="Genomic_DNA"/>
</dbReference>
<keyword evidence="6" id="KW-1185">Reference proteome</keyword>
<organism evidence="5 6">
    <name type="scientific">Confluentibacter flavum</name>
    <dbReference type="NCBI Taxonomy" id="1909700"/>
    <lineage>
        <taxon>Bacteria</taxon>
        <taxon>Pseudomonadati</taxon>
        <taxon>Bacteroidota</taxon>
        <taxon>Flavobacteriia</taxon>
        <taxon>Flavobacteriales</taxon>
        <taxon>Flavobacteriaceae</taxon>
        <taxon>Confluentibacter</taxon>
    </lineage>
</organism>
<dbReference type="Proteomes" id="UP000233435">
    <property type="component" value="Unassembled WGS sequence"/>
</dbReference>
<evidence type="ECO:0000259" key="4">
    <source>
        <dbReference type="PROSITE" id="PS01124"/>
    </source>
</evidence>
<dbReference type="GO" id="GO:0003700">
    <property type="term" value="F:DNA-binding transcription factor activity"/>
    <property type="evidence" value="ECO:0007669"/>
    <property type="project" value="InterPro"/>
</dbReference>
<evidence type="ECO:0000256" key="3">
    <source>
        <dbReference type="ARBA" id="ARBA00023163"/>
    </source>
</evidence>
<dbReference type="InterPro" id="IPR037923">
    <property type="entry name" value="HTH-like"/>
</dbReference>
<dbReference type="Pfam" id="PF12833">
    <property type="entry name" value="HTH_18"/>
    <property type="match status" value="1"/>
</dbReference>
<dbReference type="PANTHER" id="PTHR43280">
    <property type="entry name" value="ARAC-FAMILY TRANSCRIPTIONAL REGULATOR"/>
    <property type="match status" value="1"/>
</dbReference>